<dbReference type="GO" id="GO:0008080">
    <property type="term" value="F:N-acetyltransferase activity"/>
    <property type="evidence" value="ECO:0007669"/>
    <property type="project" value="InterPro"/>
</dbReference>
<reference evidence="3 4" key="1">
    <citation type="submission" date="2018-02" db="EMBL/GenBank/DDBJ databases">
        <title>Comparative genomes isolates from brazilian mangrove.</title>
        <authorList>
            <person name="Araujo J.E."/>
            <person name="Taketani R.G."/>
            <person name="Silva M.C.P."/>
            <person name="Loureco M.V."/>
            <person name="Andreote F.D."/>
        </authorList>
    </citation>
    <scope>NUCLEOTIDE SEQUENCE [LARGE SCALE GENOMIC DNA]</scope>
    <source>
        <strain evidence="3 4">Hex-1 MGV</strain>
    </source>
</reference>
<dbReference type="Pfam" id="PF00583">
    <property type="entry name" value="Acetyltransf_1"/>
    <property type="match status" value="1"/>
</dbReference>
<dbReference type="CDD" id="cd04301">
    <property type="entry name" value="NAT_SF"/>
    <property type="match status" value="1"/>
</dbReference>
<proteinExistence type="predicted"/>
<name>A0A2S8F913_9BACT</name>
<dbReference type="PROSITE" id="PS51186">
    <property type="entry name" value="GNAT"/>
    <property type="match status" value="1"/>
</dbReference>
<dbReference type="Gene3D" id="3.40.630.30">
    <property type="match status" value="1"/>
</dbReference>
<dbReference type="Proteomes" id="UP000238322">
    <property type="component" value="Unassembled WGS sequence"/>
</dbReference>
<evidence type="ECO:0000256" key="1">
    <source>
        <dbReference type="ARBA" id="ARBA00022679"/>
    </source>
</evidence>
<gene>
    <name evidence="3" type="ORF">C5Y83_28535</name>
</gene>
<sequence>MQHEDWDEVAALIFHSTNAWYTANGKPAIFQGEISAARLFCEVYEALDPGCCVVAVCEESGQIAGSCFYHPRPTHMSLGIMNVHPDHFGKGIARKLLAFIIDQAESQQKPVRLVSSAINLDSFSLYNRAGFVPRAMFQDMILQVPEEGIQRGTRPEGVERVRPATLDDLDAIVTLEAELHMISRPDDHRFFLENKQGIWHVSVIESADGNEIDGFLASVCHPGSNMLGPGVMRTEEDAAALVYAELNHHRGRMPVWLVPVEASQLVQYCYGWGAKNCELHVSQIRGEWTPTAGIIMPTFMPETS</sequence>
<dbReference type="AlphaFoldDB" id="A0A2S8F913"/>
<organism evidence="3 4">
    <name type="scientific">Blastopirellula marina</name>
    <dbReference type="NCBI Taxonomy" id="124"/>
    <lineage>
        <taxon>Bacteria</taxon>
        <taxon>Pseudomonadati</taxon>
        <taxon>Planctomycetota</taxon>
        <taxon>Planctomycetia</taxon>
        <taxon>Pirellulales</taxon>
        <taxon>Pirellulaceae</taxon>
        <taxon>Blastopirellula</taxon>
    </lineage>
</organism>
<evidence type="ECO:0000313" key="4">
    <source>
        <dbReference type="Proteomes" id="UP000238322"/>
    </source>
</evidence>
<dbReference type="InterPro" id="IPR016181">
    <property type="entry name" value="Acyl_CoA_acyltransferase"/>
</dbReference>
<feature type="domain" description="N-acetyltransferase" evidence="2">
    <location>
        <begin position="1"/>
        <end position="176"/>
    </location>
</feature>
<dbReference type="SUPFAM" id="SSF55729">
    <property type="entry name" value="Acyl-CoA N-acyltransferases (Nat)"/>
    <property type="match status" value="1"/>
</dbReference>
<comment type="caution">
    <text evidence="3">The sequence shown here is derived from an EMBL/GenBank/DDBJ whole genome shotgun (WGS) entry which is preliminary data.</text>
</comment>
<dbReference type="EMBL" id="PUHY01000016">
    <property type="protein sequence ID" value="PQO28656.1"/>
    <property type="molecule type" value="Genomic_DNA"/>
</dbReference>
<dbReference type="InterPro" id="IPR000182">
    <property type="entry name" value="GNAT_dom"/>
</dbReference>
<accession>A0A2S8F913</accession>
<dbReference type="PANTHER" id="PTHR13947:SF37">
    <property type="entry name" value="LD18367P"/>
    <property type="match status" value="1"/>
</dbReference>
<evidence type="ECO:0000313" key="3">
    <source>
        <dbReference type="EMBL" id="PQO28656.1"/>
    </source>
</evidence>
<evidence type="ECO:0000259" key="2">
    <source>
        <dbReference type="PROSITE" id="PS51186"/>
    </source>
</evidence>
<dbReference type="OrthoDB" id="46888at2"/>
<dbReference type="InterPro" id="IPR050769">
    <property type="entry name" value="NAT_camello-type"/>
</dbReference>
<keyword evidence="1 3" id="KW-0808">Transferase</keyword>
<protein>
    <submittedName>
        <fullName evidence="3">N-acetyltransferase</fullName>
    </submittedName>
</protein>
<dbReference type="PANTHER" id="PTHR13947">
    <property type="entry name" value="GNAT FAMILY N-ACETYLTRANSFERASE"/>
    <property type="match status" value="1"/>
</dbReference>